<feature type="compositionally biased region" description="Basic and acidic residues" evidence="26">
    <location>
        <begin position="1878"/>
        <end position="1889"/>
    </location>
</feature>
<evidence type="ECO:0000256" key="5">
    <source>
        <dbReference type="ARBA" id="ARBA00022533"/>
    </source>
</evidence>
<dbReference type="PROSITE" id="PS51855">
    <property type="entry name" value="MGS"/>
    <property type="match status" value="1"/>
</dbReference>
<comment type="catalytic activity">
    <reaction evidence="20">
        <text>hydrogencarbonate + NH4(+) + 2 ATP = carbamoyl phosphate + 2 ADP + phosphate + 2 H(+)</text>
        <dbReference type="Rhea" id="RHEA:18029"/>
        <dbReference type="ChEBI" id="CHEBI:15378"/>
        <dbReference type="ChEBI" id="CHEBI:17544"/>
        <dbReference type="ChEBI" id="CHEBI:28938"/>
        <dbReference type="ChEBI" id="CHEBI:30616"/>
        <dbReference type="ChEBI" id="CHEBI:43474"/>
        <dbReference type="ChEBI" id="CHEBI:58228"/>
        <dbReference type="ChEBI" id="CHEBI:456216"/>
        <dbReference type="EC" id="6.3.4.16"/>
    </reaction>
</comment>
<dbReference type="PROSITE" id="PS51273">
    <property type="entry name" value="GATASE_TYPE_1"/>
    <property type="match status" value="1"/>
</dbReference>
<keyword evidence="12 25" id="KW-0067">ATP-binding</keyword>
<dbReference type="PROSITE" id="PS00097">
    <property type="entry name" value="CARBAMOYLTRANSFERASE"/>
    <property type="match status" value="1"/>
</dbReference>
<protein>
    <recommendedName>
        <fullName evidence="31">Dihydroorotase</fullName>
    </recommendedName>
</protein>
<dbReference type="Pfam" id="PF25596">
    <property type="entry name" value="CPSase_L_D1"/>
    <property type="match status" value="2"/>
</dbReference>
<evidence type="ECO:0000256" key="21">
    <source>
        <dbReference type="ARBA" id="ARBA00048492"/>
    </source>
</evidence>
<keyword evidence="14" id="KW-0665">Pyrimidine biosynthesis</keyword>
<dbReference type="SUPFAM" id="SSF52440">
    <property type="entry name" value="PreATP-grasp domain"/>
    <property type="match status" value="2"/>
</dbReference>
<evidence type="ECO:0000256" key="7">
    <source>
        <dbReference type="ARBA" id="ARBA00022679"/>
    </source>
</evidence>
<evidence type="ECO:0000313" key="29">
    <source>
        <dbReference type="EMBL" id="KAK2724124.1"/>
    </source>
</evidence>
<comment type="catalytic activity">
    <reaction evidence="24">
        <text>L-glutamine + H2O = L-glutamate + NH4(+)</text>
        <dbReference type="Rhea" id="RHEA:15889"/>
        <dbReference type="ChEBI" id="CHEBI:15377"/>
        <dbReference type="ChEBI" id="CHEBI:28938"/>
        <dbReference type="ChEBI" id="CHEBI:29985"/>
        <dbReference type="ChEBI" id="CHEBI:58359"/>
        <dbReference type="EC" id="3.5.1.2"/>
    </reaction>
</comment>
<dbReference type="FunFam" id="3.40.50.1370:FF:000002">
    <property type="entry name" value="Aspartate carbamoyltransferase 2"/>
    <property type="match status" value="1"/>
</dbReference>
<dbReference type="FunFam" id="3.20.20.140:FF:000036">
    <property type="entry name" value="Carbamoyl-phosphate synthase large chain"/>
    <property type="match status" value="1"/>
</dbReference>
<dbReference type="Pfam" id="PF00117">
    <property type="entry name" value="GATase"/>
    <property type="match status" value="1"/>
</dbReference>
<dbReference type="Gene3D" id="1.10.1030.10">
    <property type="entry name" value="Carbamoyl-phosphate synthetase, large subunit oligomerisation domain"/>
    <property type="match status" value="1"/>
</dbReference>
<evidence type="ECO:0000256" key="12">
    <source>
        <dbReference type="ARBA" id="ARBA00022840"/>
    </source>
</evidence>
<dbReference type="SUPFAM" id="SSF52335">
    <property type="entry name" value="Methylglyoxal synthase-like"/>
    <property type="match status" value="1"/>
</dbReference>
<keyword evidence="13" id="KW-0315">Glutamine amidotransferase</keyword>
<dbReference type="InterPro" id="IPR006131">
    <property type="entry name" value="Asp_carbamoyltransf_Asp/Orn-bd"/>
</dbReference>
<dbReference type="SMART" id="SM00851">
    <property type="entry name" value="MGS"/>
    <property type="match status" value="1"/>
</dbReference>
<evidence type="ECO:0008006" key="31">
    <source>
        <dbReference type="Google" id="ProtNLM"/>
    </source>
</evidence>
<evidence type="ECO:0000256" key="23">
    <source>
        <dbReference type="ARBA" id="ARBA00048859"/>
    </source>
</evidence>
<evidence type="ECO:0000256" key="2">
    <source>
        <dbReference type="ARBA" id="ARBA00004812"/>
    </source>
</evidence>
<dbReference type="NCBIfam" id="NF003671">
    <property type="entry name" value="PRK05294.1"/>
    <property type="match status" value="1"/>
</dbReference>
<comment type="cofactor">
    <cofactor evidence="1">
        <name>Zn(2+)</name>
        <dbReference type="ChEBI" id="CHEBI:29105"/>
    </cofactor>
</comment>
<dbReference type="InterPro" id="IPR002082">
    <property type="entry name" value="Asp_carbamoyltransf"/>
</dbReference>
<evidence type="ECO:0000256" key="11">
    <source>
        <dbReference type="ARBA" id="ARBA00022801"/>
    </source>
</evidence>
<dbReference type="Gene3D" id="3.30.470.20">
    <property type="entry name" value="ATP-grasp fold, B domain"/>
    <property type="match status" value="2"/>
</dbReference>
<dbReference type="InterPro" id="IPR005483">
    <property type="entry name" value="CPSase_dom"/>
</dbReference>
<comment type="similarity">
    <text evidence="17">In the C-terminal section; belongs to the aspartate/ornithine carbamoyltransferase superfamily. ATCase family.</text>
</comment>
<evidence type="ECO:0000256" key="6">
    <source>
        <dbReference type="ARBA" id="ARBA00022598"/>
    </source>
</evidence>
<accession>A0AA88LF02</accession>
<dbReference type="Pfam" id="PF02729">
    <property type="entry name" value="OTCace_N"/>
    <property type="match status" value="1"/>
</dbReference>
<dbReference type="PROSITE" id="PS00866">
    <property type="entry name" value="CPSASE_1"/>
    <property type="match status" value="1"/>
</dbReference>
<keyword evidence="30" id="KW-1185">Reference proteome</keyword>
<keyword evidence="15" id="KW-0511">Multifunctional enzyme</keyword>
<dbReference type="NCBIfam" id="TIGR01369">
    <property type="entry name" value="CPSaseII_lrg"/>
    <property type="match status" value="1"/>
</dbReference>
<dbReference type="FunFam" id="3.40.50.1380:FF:000005">
    <property type="entry name" value="CAD protein-like isoform X1"/>
    <property type="match status" value="1"/>
</dbReference>
<dbReference type="Pfam" id="PF02787">
    <property type="entry name" value="CPSase_L_D3"/>
    <property type="match status" value="1"/>
</dbReference>
<dbReference type="FunFam" id="3.30.470.20:FF:000004">
    <property type="entry name" value="Carbamoyl-phosphate synthase (glutamine-hydrolyzing)"/>
    <property type="match status" value="1"/>
</dbReference>
<dbReference type="Gene3D" id="3.40.50.1380">
    <property type="entry name" value="Methylglyoxal synthase-like domain"/>
    <property type="match status" value="1"/>
</dbReference>
<comment type="similarity">
    <text evidence="16">In the 3rd section; belongs to the metallo-dependent hydrolases superfamily. DHOase family. CAD subfamily.</text>
</comment>
<dbReference type="NCBIfam" id="TIGR01368">
    <property type="entry name" value="CPSaseIIsmall"/>
    <property type="match status" value="1"/>
</dbReference>
<comment type="catalytic activity">
    <reaction evidence="22">
        <text>hydrogencarbonate + L-glutamine + 2 ATP + H2O = carbamoyl phosphate + L-glutamate + 2 ADP + phosphate + 2 H(+)</text>
        <dbReference type="Rhea" id="RHEA:18633"/>
        <dbReference type="ChEBI" id="CHEBI:15377"/>
        <dbReference type="ChEBI" id="CHEBI:15378"/>
        <dbReference type="ChEBI" id="CHEBI:17544"/>
        <dbReference type="ChEBI" id="CHEBI:29985"/>
        <dbReference type="ChEBI" id="CHEBI:30616"/>
        <dbReference type="ChEBI" id="CHEBI:43474"/>
        <dbReference type="ChEBI" id="CHEBI:58228"/>
        <dbReference type="ChEBI" id="CHEBI:58359"/>
        <dbReference type="ChEBI" id="CHEBI:456216"/>
        <dbReference type="EC" id="6.3.5.5"/>
    </reaction>
</comment>
<evidence type="ECO:0000256" key="9">
    <source>
        <dbReference type="ARBA" id="ARBA00022737"/>
    </source>
</evidence>
<dbReference type="GO" id="GO:0006221">
    <property type="term" value="P:pyrimidine nucleotide biosynthetic process"/>
    <property type="evidence" value="ECO:0007669"/>
    <property type="project" value="UniProtKB-KW"/>
</dbReference>
<dbReference type="GO" id="GO:0004359">
    <property type="term" value="F:glutaminase activity"/>
    <property type="evidence" value="ECO:0007669"/>
    <property type="project" value="UniProtKB-EC"/>
</dbReference>
<dbReference type="Pfam" id="PF12890">
    <property type="entry name" value="DHOase"/>
    <property type="match status" value="1"/>
</dbReference>
<dbReference type="InterPro" id="IPR035686">
    <property type="entry name" value="CPSase_GATase1"/>
</dbReference>
<dbReference type="GO" id="GO:0006526">
    <property type="term" value="P:L-arginine biosynthetic process"/>
    <property type="evidence" value="ECO:0007669"/>
    <property type="project" value="TreeGrafter"/>
</dbReference>
<dbReference type="PRINTS" id="PR00100">
    <property type="entry name" value="AOTCASE"/>
</dbReference>
<dbReference type="FunFam" id="3.40.50.1370:FF:000005">
    <property type="entry name" value="CAD protein-like isoform X1"/>
    <property type="match status" value="1"/>
</dbReference>
<dbReference type="SUPFAM" id="SSF51556">
    <property type="entry name" value="Metallo-dependent hydrolases"/>
    <property type="match status" value="1"/>
</dbReference>
<dbReference type="InterPro" id="IPR029062">
    <property type="entry name" value="Class_I_gatase-like"/>
</dbReference>
<comment type="pathway">
    <text evidence="2">Pyrimidine metabolism; UMP biosynthesis via de novo pathway; (S)-dihydroorotate from bicarbonate: step 1/3.</text>
</comment>
<dbReference type="NCBIfam" id="NF002032">
    <property type="entry name" value="PRK00856.1"/>
    <property type="match status" value="1"/>
</dbReference>
<dbReference type="Pfam" id="PF02142">
    <property type="entry name" value="MGS"/>
    <property type="match status" value="1"/>
</dbReference>
<evidence type="ECO:0000256" key="1">
    <source>
        <dbReference type="ARBA" id="ARBA00001947"/>
    </source>
</evidence>
<dbReference type="GO" id="GO:0005524">
    <property type="term" value="F:ATP binding"/>
    <property type="evidence" value="ECO:0007669"/>
    <property type="project" value="UniProtKB-UniRule"/>
</dbReference>
<comment type="caution">
    <text evidence="29">The sequence shown here is derived from an EMBL/GenBank/DDBJ whole genome shotgun (WGS) entry which is preliminary data.</text>
</comment>
<dbReference type="InterPro" id="IPR005480">
    <property type="entry name" value="CPSase_lsu_oligo"/>
</dbReference>
<dbReference type="InterPro" id="IPR002474">
    <property type="entry name" value="CarbamoylP_synth_ssu_N"/>
</dbReference>
<proteinExistence type="inferred from homology"/>
<comment type="catalytic activity">
    <reaction evidence="23">
        <text>carbamoyl phosphate + L-aspartate = N-carbamoyl-L-aspartate + phosphate + H(+)</text>
        <dbReference type="Rhea" id="RHEA:20013"/>
        <dbReference type="ChEBI" id="CHEBI:15378"/>
        <dbReference type="ChEBI" id="CHEBI:29991"/>
        <dbReference type="ChEBI" id="CHEBI:32814"/>
        <dbReference type="ChEBI" id="CHEBI:43474"/>
        <dbReference type="ChEBI" id="CHEBI:58228"/>
        <dbReference type="EC" id="2.1.3.2"/>
    </reaction>
</comment>
<dbReference type="FunFam" id="3.40.50.20:FF:000002">
    <property type="entry name" value="Carbamoyl-phosphate synthase large chain"/>
    <property type="match status" value="1"/>
</dbReference>
<keyword evidence="11" id="KW-0378">Hydrolase</keyword>
<dbReference type="InterPro" id="IPR011607">
    <property type="entry name" value="MGS-like_dom"/>
</dbReference>
<organism evidence="29 30">
    <name type="scientific">Artemia franciscana</name>
    <name type="common">Brine shrimp</name>
    <name type="synonym">Artemia sanfranciscana</name>
    <dbReference type="NCBI Taxonomy" id="6661"/>
    <lineage>
        <taxon>Eukaryota</taxon>
        <taxon>Metazoa</taxon>
        <taxon>Ecdysozoa</taxon>
        <taxon>Arthropoda</taxon>
        <taxon>Crustacea</taxon>
        <taxon>Branchiopoda</taxon>
        <taxon>Anostraca</taxon>
        <taxon>Artemiidae</taxon>
        <taxon>Artemia</taxon>
    </lineage>
</organism>
<dbReference type="Gene3D" id="3.40.50.1370">
    <property type="entry name" value="Aspartate/ornithine carbamoyltransferase"/>
    <property type="match status" value="2"/>
</dbReference>
<dbReference type="InterPro" id="IPR006130">
    <property type="entry name" value="Asp/Orn_carbamoylTrfase"/>
</dbReference>
<evidence type="ECO:0000256" key="3">
    <source>
        <dbReference type="ARBA" id="ARBA00004852"/>
    </source>
</evidence>
<dbReference type="SUPFAM" id="SSF53671">
    <property type="entry name" value="Aspartate/ornithine carbamoyltransferase"/>
    <property type="match status" value="1"/>
</dbReference>
<dbReference type="HAMAP" id="MF_01209">
    <property type="entry name" value="CPSase_S_chain"/>
    <property type="match status" value="1"/>
</dbReference>
<dbReference type="GO" id="GO:0046872">
    <property type="term" value="F:metal ion binding"/>
    <property type="evidence" value="ECO:0007669"/>
    <property type="project" value="UniProtKB-KW"/>
</dbReference>
<dbReference type="CDD" id="cd01316">
    <property type="entry name" value="CAD_DHOase"/>
    <property type="match status" value="1"/>
</dbReference>
<evidence type="ECO:0000256" key="13">
    <source>
        <dbReference type="ARBA" id="ARBA00022962"/>
    </source>
</evidence>
<dbReference type="Pfam" id="PF02786">
    <property type="entry name" value="CPSase_L_D2"/>
    <property type="match status" value="2"/>
</dbReference>
<comment type="catalytic activity">
    <reaction evidence="21">
        <text>(S)-dihydroorotate + H2O = N-carbamoyl-L-aspartate + H(+)</text>
        <dbReference type="Rhea" id="RHEA:24296"/>
        <dbReference type="ChEBI" id="CHEBI:15377"/>
        <dbReference type="ChEBI" id="CHEBI:15378"/>
        <dbReference type="ChEBI" id="CHEBI:30864"/>
        <dbReference type="ChEBI" id="CHEBI:32814"/>
        <dbReference type="EC" id="3.5.2.3"/>
    </reaction>
</comment>
<dbReference type="GO" id="GO:0004087">
    <property type="term" value="F:carbamoyl-phosphate synthase (ammonia) activity"/>
    <property type="evidence" value="ECO:0007669"/>
    <property type="project" value="UniProtKB-EC"/>
</dbReference>
<feature type="domain" description="ATP-grasp" evidence="27">
    <location>
        <begin position="1055"/>
        <end position="1246"/>
    </location>
</feature>
<sequence>MAKIRAKLILENGRVFEGYHFGAVRPATGEVVFQTGMVGYPEALTDPSYRGQLLVFTYPLVGNYGVPSEEIKDEFGLPKWLESTQIWAEAFIVGTLCDSPSHWNKAKSLNEWLIQQDIPGLEGIDTRELTKILREHGTLAGKIVFNGSEDVPFIDISKRNLVNEVACKQPFIINPEGQLRIAAIDCGLKYNQLRCLARRGARVDVYPWNARPDPSTYDGLFLSNGPGDPVHCSETVDHLKALLKYSTKPIFGICLGHQLLALAAGCTSHKMKYGNRGHNQPCCHNDSGKCYITSQNHGYTVDIGSLPSEWSPLFTNVNDNTNEGIIHASLPFFSVQFHPEHTAGPEDLEKLFSIFLETVQASRDGCLKPTVRERITLALESGLPMPKSLGDLPKPKKVLLLGSGGLTIGQAGEFDYSGSQAIKALKEEGIITVLVNPNIATVQTSKGLADKVYFLPITPEYVEQVIRLERPDGVLLTFGGQTALNCGVELDRSGVFDKYFVKILGTPIKSIIETEDRKLFAERVAEVGEKVAPSAAVYSVKEALEAAEKIGFPVMARAAYALGGLGSGFADNEEELQKLSIAAFAHSNQLIIDKSLKGWKEVEYEVVRDAYDNCVTVCNMENVDPLGIHTGESIVVAPSQTLSNREYNMLRTTAIKVIRHIGVVGECNIQYALSPESEEFYIIEVNARLSRSSALASKATGYPLAYIAAKLSLGLPLPLLKNSVTSVTTACFEPSLDYCVVKIPRWDLSKFSQVSTKIGSSMKSVGEVMAIGRRFEEALQKALRMGDEHIMGFDSRVKGVSEEELKDPTDKRIMFIASALRAGYTVDAIHNLSKIDKWFLSKMKNIVDMQMQLEGCKDEDLTPDLILKAKQLGFSDKQIATCVESTELAIRTKRKERNIFPYVKQIDTVAAEWPAVTNYLYLTYNGVAHDVDFPGGYTMVLGSGVYRIGSSVEFDWCAVSCLRELRKQMKKTIMVNCNPETVSTDYDVCDRLYFEEISFEVVMDIYYAENPEGIVLSMGGQLPNNIAIDLYKKRARILGTNPEMIDRAENRFKFSRMLDSIGILQPKWRELTNLESAKEFCDTVGYPCLVRPSYVLSGAAMNVAHTAKDLESYLNTASAVSKEHPVVISKFILEAKEIDVDAVANEGQVVCMAVSEHVENAGVHSGDATLVTPPQDLNAETLAKIHQICKAVALNLEVTGPFNMQLIAKENELKVIECNLRVSRSFPFVSKTLDYNFVGVATKVMLGEKVEPVNVLSGCGRIGVKVPQFSFSRLQGADVTLGVEMASTGEVACFGDNRYEAYLKGILSTGLVLPRKNILLSIGSYKHKDEFLPSAITLAELGFNLYGSIGTADYYSNMGLKIESVDWAFENLGENGSSGQLKSLSDYIASKHFDLVINLPRRTAGSSRVSSFTSGYQRSRGYITRRMAVDLAVPLVTDIKCAKLLVEALRLVGGNPPLKPHVDCITSRRLIRLPGLIDVHVHVREPGATHKEDYSTATAAALAGGVTLICAMPNTNPAITDKMALMTVKEAATRGARCDYGLYLGATEENYADAPALAPSVIGMKMYLNETFTTLKMDNMAAWMKHFENWPKDLPICAHAEKSNTAAVILFASLYQRSVHICHVARKEEIEVIKMAKLKGIQVTCEVAPHHLFLSENDLGSLDSKGEVRPRLATLEDQQALWNNLEFIDCFATDHAPHTLQEKTSDNPPPGFPGLETMLPLLLDAVSKGRLTVEDIVTRLHDNPRRIFNLPEQPSTWVEVDLDEEWIIPSSPAQSKCMWTPFAGRTVKGSVKRVILRGEVAYVDGNVVAAPGSGQDVRDSSTALSYLPTFKIPQIKFSPGTTGLYLPEGRKHVSSATLAAVLSGAPTAATTPTPSEGLVDRREDARSEIRVPASSKDIQEAEQPYPLSSPTPQAARPLVSPVPRPVSPQLKMRPLSPPPLVTTALATVQGLGVPVHHGLAGKSILSVDMFTKDQLTAILNLAQAFSLCVHKERRLDHILKGKIMASIFYEVSTRTSCSFSAAMQRLGGRIIHMDATTSSVQKGETLEDTITVMASYSDIVVLRHPESGAAKRAALCCNKAIINAGDGVGEHPTQALLDIFAIREEIGTVNGLTITMVGDLKNGRTVHSLARLLTLYNVQLRYVSPESLGMPVNVMSFVDSRGIRQEKFDSLEEALPDTDVLYVTRIQKERFPTIQEYKQVSGRYVITPHLMRLAKTRMVVLHPLPRVDEISPDVDSDPRAGYFRQAEGGMYVRMAVLAMALGKC</sequence>
<evidence type="ECO:0000256" key="8">
    <source>
        <dbReference type="ARBA" id="ARBA00022723"/>
    </source>
</evidence>
<dbReference type="InterPro" id="IPR011059">
    <property type="entry name" value="Metal-dep_hydrolase_composite"/>
</dbReference>
<dbReference type="InterPro" id="IPR032466">
    <property type="entry name" value="Metal_Hydrolase"/>
</dbReference>
<dbReference type="InterPro" id="IPR006275">
    <property type="entry name" value="CPSase_lsu"/>
</dbReference>
<dbReference type="PROSITE" id="PS00483">
    <property type="entry name" value="DIHYDROOROTASE_2"/>
    <property type="match status" value="1"/>
</dbReference>
<name>A0AA88LF02_ARTSF</name>
<comment type="similarity">
    <text evidence="19">In the 2nd section; belongs to the CarB family.</text>
</comment>
<evidence type="ECO:0000256" key="15">
    <source>
        <dbReference type="ARBA" id="ARBA00023268"/>
    </source>
</evidence>
<dbReference type="SUPFAM" id="SSF48108">
    <property type="entry name" value="Carbamoyl phosphate synthetase, large subunit connection domain"/>
    <property type="match status" value="1"/>
</dbReference>
<dbReference type="SUPFAM" id="SSF52317">
    <property type="entry name" value="Class I glutamine amidotransferase-like"/>
    <property type="match status" value="1"/>
</dbReference>
<evidence type="ECO:0000256" key="17">
    <source>
        <dbReference type="ARBA" id="ARBA00043979"/>
    </source>
</evidence>
<evidence type="ECO:0000313" key="30">
    <source>
        <dbReference type="Proteomes" id="UP001187531"/>
    </source>
</evidence>
<dbReference type="PANTHER" id="PTHR11405">
    <property type="entry name" value="CARBAMOYLTRANSFERASE FAMILY MEMBER"/>
    <property type="match status" value="1"/>
</dbReference>
<keyword evidence="8" id="KW-0479">Metal-binding</keyword>
<dbReference type="CDD" id="cd01744">
    <property type="entry name" value="GATase1_CPSase"/>
    <property type="match status" value="1"/>
</dbReference>
<reference evidence="29" key="1">
    <citation type="submission" date="2023-07" db="EMBL/GenBank/DDBJ databases">
        <title>Chromosome-level genome assembly of Artemia franciscana.</title>
        <authorList>
            <person name="Jo E."/>
        </authorList>
    </citation>
    <scope>NUCLEOTIDE SEQUENCE</scope>
    <source>
        <tissue evidence="29">Whole body</tissue>
    </source>
</reference>
<evidence type="ECO:0000259" key="27">
    <source>
        <dbReference type="PROSITE" id="PS50975"/>
    </source>
</evidence>
<dbReference type="SMART" id="SM01096">
    <property type="entry name" value="CPSase_L_D3"/>
    <property type="match status" value="1"/>
</dbReference>
<dbReference type="InterPro" id="IPR013815">
    <property type="entry name" value="ATP_grasp_subdomain_1"/>
</dbReference>
<dbReference type="InterPro" id="IPR036480">
    <property type="entry name" value="CarbP_synth_ssu_N_sf"/>
</dbReference>
<evidence type="ECO:0000256" key="4">
    <source>
        <dbReference type="ARBA" id="ARBA00004880"/>
    </source>
</evidence>
<dbReference type="InterPro" id="IPR006132">
    <property type="entry name" value="Asp/Orn_carbamoyltranf_P-bd"/>
</dbReference>
<dbReference type="InterPro" id="IPR036901">
    <property type="entry name" value="Asp/Orn_carbamoylTrfase_sf"/>
</dbReference>
<dbReference type="NCBIfam" id="NF009455">
    <property type="entry name" value="PRK12815.1"/>
    <property type="match status" value="1"/>
</dbReference>
<evidence type="ECO:0000256" key="19">
    <source>
        <dbReference type="ARBA" id="ARBA00043998"/>
    </source>
</evidence>
<dbReference type="SUPFAM" id="SSF51338">
    <property type="entry name" value="Composite domain of metallo-dependent hydrolases"/>
    <property type="match status" value="1"/>
</dbReference>
<dbReference type="GO" id="GO:0004070">
    <property type="term" value="F:aspartate carbamoyltransferase activity"/>
    <property type="evidence" value="ECO:0007669"/>
    <property type="project" value="UniProtKB-EC"/>
</dbReference>
<dbReference type="InterPro" id="IPR002195">
    <property type="entry name" value="Dihydroorotase_CS"/>
</dbReference>
<comment type="pathway">
    <text evidence="4">Pyrimidine metabolism; UMP biosynthesis via de novo pathway; (S)-dihydroorotate from bicarbonate: step 3/3.</text>
</comment>
<evidence type="ECO:0000256" key="24">
    <source>
        <dbReference type="ARBA" id="ARBA00049534"/>
    </source>
</evidence>
<dbReference type="FunFam" id="3.30.470.20:FF:000001">
    <property type="entry name" value="Carbamoyl-phosphate synthase large chain"/>
    <property type="match status" value="1"/>
</dbReference>
<dbReference type="Pfam" id="PF00185">
    <property type="entry name" value="OTCace"/>
    <property type="match status" value="1"/>
</dbReference>
<dbReference type="Gene3D" id="3.40.50.880">
    <property type="match status" value="1"/>
</dbReference>
<dbReference type="PROSITE" id="PS00482">
    <property type="entry name" value="DIHYDROOROTASE_1"/>
    <property type="match status" value="1"/>
</dbReference>
<dbReference type="PROSITE" id="PS00867">
    <property type="entry name" value="CPSASE_2"/>
    <property type="match status" value="2"/>
</dbReference>
<evidence type="ECO:0000256" key="10">
    <source>
        <dbReference type="ARBA" id="ARBA00022741"/>
    </source>
</evidence>
<dbReference type="GO" id="GO:0016597">
    <property type="term" value="F:amino acid binding"/>
    <property type="evidence" value="ECO:0007669"/>
    <property type="project" value="InterPro"/>
</dbReference>
<evidence type="ECO:0000256" key="18">
    <source>
        <dbReference type="ARBA" id="ARBA00043984"/>
    </source>
</evidence>
<dbReference type="GO" id="GO:0004151">
    <property type="term" value="F:dihydroorotase activity"/>
    <property type="evidence" value="ECO:0007669"/>
    <property type="project" value="UniProtKB-EC"/>
</dbReference>
<dbReference type="Gene3D" id="3.40.50.20">
    <property type="match status" value="2"/>
</dbReference>
<dbReference type="GO" id="GO:0004088">
    <property type="term" value="F:carbamoyl-phosphate synthase (glutamine-hydrolyzing) activity"/>
    <property type="evidence" value="ECO:0007669"/>
    <property type="project" value="UniProtKB-EC"/>
</dbReference>
<feature type="region of interest" description="Disordered" evidence="26">
    <location>
        <begin position="1865"/>
        <end position="1919"/>
    </location>
</feature>
<evidence type="ECO:0000256" key="20">
    <source>
        <dbReference type="ARBA" id="ARBA00047359"/>
    </source>
</evidence>
<dbReference type="Gene3D" id="3.20.20.140">
    <property type="entry name" value="Metal-dependent hydrolases"/>
    <property type="match status" value="1"/>
</dbReference>
<keyword evidence="10 25" id="KW-0547">Nucleotide-binding</keyword>
<evidence type="ECO:0000256" key="25">
    <source>
        <dbReference type="PROSITE-ProRule" id="PRU00409"/>
    </source>
</evidence>
<dbReference type="InterPro" id="IPR006274">
    <property type="entry name" value="CarbamoylP_synth_ssu"/>
</dbReference>
<dbReference type="NCBIfam" id="NF009475">
    <property type="entry name" value="PRK12838.1"/>
    <property type="match status" value="1"/>
</dbReference>
<dbReference type="InterPro" id="IPR005479">
    <property type="entry name" value="CPAse_ATP-bd"/>
</dbReference>
<keyword evidence="9" id="KW-0677">Repeat</keyword>
<evidence type="ECO:0000256" key="26">
    <source>
        <dbReference type="SAM" id="MobiDB-lite"/>
    </source>
</evidence>
<dbReference type="FunFam" id="1.10.1030.10:FF:000001">
    <property type="entry name" value="Carbamoyl-phosphate synthase large chain"/>
    <property type="match status" value="1"/>
</dbReference>
<dbReference type="InterPro" id="IPR036897">
    <property type="entry name" value="CarbamoylP_synth_lsu_oligo_sf"/>
</dbReference>
<dbReference type="GO" id="GO:0006207">
    <property type="term" value="P:'de novo' pyrimidine nucleobase biosynthetic process"/>
    <property type="evidence" value="ECO:0007669"/>
    <property type="project" value="InterPro"/>
</dbReference>
<comment type="similarity">
    <text evidence="18">In the N-terminal section; belongs to the CarA family.</text>
</comment>
<dbReference type="GO" id="GO:0006541">
    <property type="term" value="P:glutamine metabolic process"/>
    <property type="evidence" value="ECO:0007669"/>
    <property type="project" value="InterPro"/>
</dbReference>
<evidence type="ECO:0000259" key="28">
    <source>
        <dbReference type="PROSITE" id="PS51855"/>
    </source>
</evidence>
<dbReference type="CDD" id="cd01423">
    <property type="entry name" value="MGS_CPS_I_III"/>
    <property type="match status" value="1"/>
</dbReference>
<evidence type="ECO:0000256" key="22">
    <source>
        <dbReference type="ARBA" id="ARBA00048816"/>
    </source>
</evidence>
<dbReference type="PRINTS" id="PR00099">
    <property type="entry name" value="CPSGATASE"/>
</dbReference>
<keyword evidence="5" id="KW-0021">Allosteric enzyme</keyword>
<dbReference type="InterPro" id="IPR011761">
    <property type="entry name" value="ATP-grasp"/>
</dbReference>
<dbReference type="EMBL" id="JAVRJZ010000004">
    <property type="protein sequence ID" value="KAK2724124.1"/>
    <property type="molecule type" value="Genomic_DNA"/>
</dbReference>
<dbReference type="FunFam" id="3.30.1490.20:FF:000001">
    <property type="entry name" value="Carbamoyl-phosphate synthase large chain"/>
    <property type="match status" value="1"/>
</dbReference>
<dbReference type="InterPro" id="IPR024403">
    <property type="entry name" value="DHOase_cat"/>
</dbReference>
<dbReference type="EMBL" id="JAVRJZ010000004">
    <property type="protein sequence ID" value="KAK2724123.1"/>
    <property type="molecule type" value="Genomic_DNA"/>
</dbReference>
<dbReference type="InterPro" id="IPR036914">
    <property type="entry name" value="MGS-like_dom_sf"/>
</dbReference>
<dbReference type="FunFam" id="3.50.30.20:FF:000002">
    <property type="entry name" value="Carbamoyl-phosphate synthase 1, mitochondrial"/>
    <property type="match status" value="1"/>
</dbReference>
<dbReference type="InterPro" id="IPR058047">
    <property type="entry name" value="CPSase_preATP-grasp"/>
</dbReference>
<dbReference type="NCBIfam" id="TIGR00670">
    <property type="entry name" value="asp_carb_tr"/>
    <property type="match status" value="1"/>
</dbReference>
<dbReference type="InterPro" id="IPR016185">
    <property type="entry name" value="PreATP-grasp_dom_sf"/>
</dbReference>
<keyword evidence="6" id="KW-0436">Ligase</keyword>
<dbReference type="PROSITE" id="PS50975">
    <property type="entry name" value="ATP_GRASP"/>
    <property type="match status" value="2"/>
</dbReference>
<dbReference type="GO" id="GO:0005951">
    <property type="term" value="C:carbamoyl-phosphate synthase complex"/>
    <property type="evidence" value="ECO:0007669"/>
    <property type="project" value="TreeGrafter"/>
</dbReference>
<comment type="pathway">
    <text evidence="3">Pyrimidine metabolism; UMP biosynthesis via de novo pathway; (S)-dihydroorotate from bicarbonate: step 2/3.</text>
</comment>
<dbReference type="FunFam" id="3.40.50.20:FF:000012">
    <property type="entry name" value="Carbamoyl-phosphate synthase 1, mitochondrial"/>
    <property type="match status" value="1"/>
</dbReference>
<dbReference type="Gene3D" id="3.30.1490.20">
    <property type="entry name" value="ATP-grasp fold, A domain"/>
    <property type="match status" value="1"/>
</dbReference>
<feature type="domain" description="MGS-like" evidence="28">
    <location>
        <begin position="1311"/>
        <end position="1471"/>
    </location>
</feature>
<evidence type="ECO:0000256" key="16">
    <source>
        <dbReference type="ARBA" id="ARBA00043968"/>
    </source>
</evidence>
<dbReference type="SUPFAM" id="SSF52021">
    <property type="entry name" value="Carbamoyl phosphate synthetase, small subunit N-terminal domain"/>
    <property type="match status" value="1"/>
</dbReference>
<dbReference type="HAMAP" id="MF_00001">
    <property type="entry name" value="Asp_carb_tr"/>
    <property type="match status" value="1"/>
</dbReference>
<dbReference type="Gene3D" id="3.50.30.20">
    <property type="entry name" value="Carbamoyl-phosphate synthase small subunit, N-terminal domain"/>
    <property type="match status" value="1"/>
</dbReference>
<dbReference type="SUPFAM" id="SSF56059">
    <property type="entry name" value="Glutathione synthetase ATP-binding domain-like"/>
    <property type="match status" value="2"/>
</dbReference>
<dbReference type="Proteomes" id="UP001187531">
    <property type="component" value="Unassembled WGS sequence"/>
</dbReference>
<feature type="domain" description="ATP-grasp" evidence="27">
    <location>
        <begin position="521"/>
        <end position="713"/>
    </location>
</feature>
<dbReference type="PRINTS" id="PR00098">
    <property type="entry name" value="CPSASE"/>
</dbReference>
<dbReference type="InterPro" id="IPR017926">
    <property type="entry name" value="GATASE"/>
</dbReference>
<dbReference type="SMART" id="SM01097">
    <property type="entry name" value="CPSase_sm_chain"/>
    <property type="match status" value="1"/>
</dbReference>
<gene>
    <name evidence="29" type="ORF">QYM36_002458</name>
</gene>
<feature type="compositionally biased region" description="Low complexity" evidence="26">
    <location>
        <begin position="1865"/>
        <end position="1874"/>
    </location>
</feature>
<keyword evidence="7" id="KW-0808">Transferase</keyword>
<evidence type="ECO:0000256" key="14">
    <source>
        <dbReference type="ARBA" id="ARBA00022975"/>
    </source>
</evidence>
<dbReference type="PRINTS" id="PR00101">
    <property type="entry name" value="ATCASE"/>
</dbReference>
<dbReference type="Pfam" id="PF00988">
    <property type="entry name" value="CPSase_sm_chain"/>
    <property type="match status" value="1"/>
</dbReference>
<dbReference type="PANTHER" id="PTHR11405:SF5">
    <property type="entry name" value="CAD PROTEIN"/>
    <property type="match status" value="1"/>
</dbReference>